<feature type="transmembrane region" description="Helical" evidence="1">
    <location>
        <begin position="58"/>
        <end position="76"/>
    </location>
</feature>
<name>A0A372MDG0_9ACTN</name>
<gene>
    <name evidence="2" type="ORF">DY218_01830</name>
</gene>
<dbReference type="OrthoDB" id="4334528at2"/>
<feature type="transmembrane region" description="Helical" evidence="1">
    <location>
        <begin position="32"/>
        <end position="52"/>
    </location>
</feature>
<evidence type="ECO:0000313" key="2">
    <source>
        <dbReference type="EMBL" id="RFU88423.1"/>
    </source>
</evidence>
<feature type="transmembrane region" description="Helical" evidence="1">
    <location>
        <begin position="6"/>
        <end position="25"/>
    </location>
</feature>
<reference evidence="2 3" key="1">
    <citation type="submission" date="2018-08" db="EMBL/GenBank/DDBJ databases">
        <title>Isolation, diversity and antifungal activity of Actinobacteria from wheat.</title>
        <authorList>
            <person name="Han C."/>
        </authorList>
    </citation>
    <scope>NUCLEOTIDE SEQUENCE [LARGE SCALE GENOMIC DNA]</scope>
    <source>
        <strain evidence="2 3">NEAU-YY421</strain>
    </source>
</reference>
<dbReference type="AlphaFoldDB" id="A0A372MDG0"/>
<accession>A0A372MDG0</accession>
<proteinExistence type="predicted"/>
<organism evidence="2 3">
    <name type="scientific">Streptomyces triticagri</name>
    <dbReference type="NCBI Taxonomy" id="2293568"/>
    <lineage>
        <taxon>Bacteria</taxon>
        <taxon>Bacillati</taxon>
        <taxon>Actinomycetota</taxon>
        <taxon>Actinomycetes</taxon>
        <taxon>Kitasatosporales</taxon>
        <taxon>Streptomycetaceae</taxon>
        <taxon>Streptomyces</taxon>
    </lineage>
</organism>
<keyword evidence="3" id="KW-1185">Reference proteome</keyword>
<dbReference type="Proteomes" id="UP000263094">
    <property type="component" value="Unassembled WGS sequence"/>
</dbReference>
<keyword evidence="1" id="KW-0472">Membrane</keyword>
<evidence type="ECO:0000313" key="3">
    <source>
        <dbReference type="Proteomes" id="UP000263094"/>
    </source>
</evidence>
<evidence type="ECO:0000256" key="1">
    <source>
        <dbReference type="SAM" id="Phobius"/>
    </source>
</evidence>
<keyword evidence="1" id="KW-1133">Transmembrane helix</keyword>
<dbReference type="EMBL" id="QUAK01000012">
    <property type="protein sequence ID" value="RFU88423.1"/>
    <property type="molecule type" value="Genomic_DNA"/>
</dbReference>
<dbReference type="RefSeq" id="WP_128554089.1">
    <property type="nucleotide sequence ID" value="NZ_QUAK01000012.1"/>
</dbReference>
<comment type="caution">
    <text evidence="2">The sequence shown here is derived from an EMBL/GenBank/DDBJ whole genome shotgun (WGS) entry which is preliminary data.</text>
</comment>
<protein>
    <recommendedName>
        <fullName evidence="4">Integral membrane protein</fullName>
    </recommendedName>
</protein>
<keyword evidence="1" id="KW-0812">Transmembrane</keyword>
<sequence>MILEALVSALLGLGLAWCVTVRLGHRLPARRLVLATGVGGALFGAFITHSALGAGHVLPTLAGAVVLSVALLSLLVRPVGRVRRSATV</sequence>
<evidence type="ECO:0008006" key="4">
    <source>
        <dbReference type="Google" id="ProtNLM"/>
    </source>
</evidence>